<protein>
    <submittedName>
        <fullName evidence="4">Tyrosine-type recombinase/integrase</fullName>
    </submittedName>
</protein>
<evidence type="ECO:0000256" key="1">
    <source>
        <dbReference type="ARBA" id="ARBA00022908"/>
    </source>
</evidence>
<keyword evidence="5" id="KW-1185">Reference proteome</keyword>
<dbReference type="PANTHER" id="PTHR30349">
    <property type="entry name" value="PHAGE INTEGRASE-RELATED"/>
    <property type="match status" value="1"/>
</dbReference>
<dbReference type="InterPro" id="IPR002104">
    <property type="entry name" value="Integrase_catalytic"/>
</dbReference>
<dbReference type="Gene3D" id="1.10.443.10">
    <property type="entry name" value="Intergrase catalytic core"/>
    <property type="match status" value="1"/>
</dbReference>
<keyword evidence="1" id="KW-0229">DNA integration</keyword>
<evidence type="ECO:0000256" key="2">
    <source>
        <dbReference type="ARBA" id="ARBA00023172"/>
    </source>
</evidence>
<dbReference type="RefSeq" id="WP_379911111.1">
    <property type="nucleotide sequence ID" value="NZ_JBHSWE010000001.1"/>
</dbReference>
<dbReference type="PROSITE" id="PS51898">
    <property type="entry name" value="TYR_RECOMBINASE"/>
    <property type="match status" value="1"/>
</dbReference>
<dbReference type="Pfam" id="PF00589">
    <property type="entry name" value="Phage_integrase"/>
    <property type="match status" value="1"/>
</dbReference>
<gene>
    <name evidence="4" type="ORF">ACFQDL_23405</name>
</gene>
<name>A0ABW2A5W0_9GAMM</name>
<reference evidence="5" key="1">
    <citation type="journal article" date="2019" name="Int. J. Syst. Evol. Microbiol.">
        <title>The Global Catalogue of Microorganisms (GCM) 10K type strain sequencing project: providing services to taxonomists for standard genome sequencing and annotation.</title>
        <authorList>
            <consortium name="The Broad Institute Genomics Platform"/>
            <consortium name="The Broad Institute Genome Sequencing Center for Infectious Disease"/>
            <person name="Wu L."/>
            <person name="Ma J."/>
        </authorList>
    </citation>
    <scope>NUCLEOTIDE SEQUENCE [LARGE SCALE GENOMIC DNA]</scope>
    <source>
        <strain evidence="5">NBRC 111756</strain>
    </source>
</reference>
<dbReference type="InterPro" id="IPR013762">
    <property type="entry name" value="Integrase-like_cat_sf"/>
</dbReference>
<dbReference type="SUPFAM" id="SSF56349">
    <property type="entry name" value="DNA breaking-rejoining enzymes"/>
    <property type="match status" value="1"/>
</dbReference>
<proteinExistence type="predicted"/>
<dbReference type="InterPro" id="IPR050090">
    <property type="entry name" value="Tyrosine_recombinase_XerCD"/>
</dbReference>
<evidence type="ECO:0000313" key="4">
    <source>
        <dbReference type="EMBL" id="MFC6672689.1"/>
    </source>
</evidence>
<evidence type="ECO:0000313" key="5">
    <source>
        <dbReference type="Proteomes" id="UP001596422"/>
    </source>
</evidence>
<sequence length="212" mass="23454">MPTGDARYSLLLSACATTPPGWTDAGLSESSAAHPELLSPAEVAQIIQSCANLKHQTLLAVCYGAGLRVRRDIESAQGYLRIEQGNGAKDRHALLTPCLLKQLRHYWLKYRPQSILIYSADDRATALTRNAIQRVYRAAKNRAGIEKIGGIHSLRHAFATHQLAAGMPLHELQHLLGHQNIRSTQRYIYWLPACRPGLGKGCDLLREVLSDD</sequence>
<dbReference type="PANTHER" id="PTHR30349:SF90">
    <property type="entry name" value="TYROSINE RECOMBINASE XERD"/>
    <property type="match status" value="1"/>
</dbReference>
<dbReference type="InterPro" id="IPR011010">
    <property type="entry name" value="DNA_brk_join_enz"/>
</dbReference>
<feature type="domain" description="Tyr recombinase" evidence="3">
    <location>
        <begin position="33"/>
        <end position="200"/>
    </location>
</feature>
<organism evidence="4 5">
    <name type="scientific">Marinobacterium aestuariivivens</name>
    <dbReference type="NCBI Taxonomy" id="1698799"/>
    <lineage>
        <taxon>Bacteria</taxon>
        <taxon>Pseudomonadati</taxon>
        <taxon>Pseudomonadota</taxon>
        <taxon>Gammaproteobacteria</taxon>
        <taxon>Oceanospirillales</taxon>
        <taxon>Oceanospirillaceae</taxon>
        <taxon>Marinobacterium</taxon>
    </lineage>
</organism>
<dbReference type="Proteomes" id="UP001596422">
    <property type="component" value="Unassembled WGS sequence"/>
</dbReference>
<dbReference type="EMBL" id="JBHSWE010000001">
    <property type="protein sequence ID" value="MFC6672689.1"/>
    <property type="molecule type" value="Genomic_DNA"/>
</dbReference>
<accession>A0ABW2A5W0</accession>
<comment type="caution">
    <text evidence="4">The sequence shown here is derived from an EMBL/GenBank/DDBJ whole genome shotgun (WGS) entry which is preliminary data.</text>
</comment>
<evidence type="ECO:0000259" key="3">
    <source>
        <dbReference type="PROSITE" id="PS51898"/>
    </source>
</evidence>
<keyword evidence="2" id="KW-0233">DNA recombination</keyword>